<reference evidence="2 3" key="1">
    <citation type="journal article" date="2019" name="Nat. Ecol. Evol.">
        <title>Megaphylogeny resolves global patterns of mushroom evolution.</title>
        <authorList>
            <person name="Varga T."/>
            <person name="Krizsan K."/>
            <person name="Foldi C."/>
            <person name="Dima B."/>
            <person name="Sanchez-Garcia M."/>
            <person name="Sanchez-Ramirez S."/>
            <person name="Szollosi G.J."/>
            <person name="Szarkandi J.G."/>
            <person name="Papp V."/>
            <person name="Albert L."/>
            <person name="Andreopoulos W."/>
            <person name="Angelini C."/>
            <person name="Antonin V."/>
            <person name="Barry K.W."/>
            <person name="Bougher N.L."/>
            <person name="Buchanan P."/>
            <person name="Buyck B."/>
            <person name="Bense V."/>
            <person name="Catcheside P."/>
            <person name="Chovatia M."/>
            <person name="Cooper J."/>
            <person name="Damon W."/>
            <person name="Desjardin D."/>
            <person name="Finy P."/>
            <person name="Geml J."/>
            <person name="Haridas S."/>
            <person name="Hughes K."/>
            <person name="Justo A."/>
            <person name="Karasinski D."/>
            <person name="Kautmanova I."/>
            <person name="Kiss B."/>
            <person name="Kocsube S."/>
            <person name="Kotiranta H."/>
            <person name="LaButti K.M."/>
            <person name="Lechner B.E."/>
            <person name="Liimatainen K."/>
            <person name="Lipzen A."/>
            <person name="Lukacs Z."/>
            <person name="Mihaltcheva S."/>
            <person name="Morgado L.N."/>
            <person name="Niskanen T."/>
            <person name="Noordeloos M.E."/>
            <person name="Ohm R.A."/>
            <person name="Ortiz-Santana B."/>
            <person name="Ovrebo C."/>
            <person name="Racz N."/>
            <person name="Riley R."/>
            <person name="Savchenko A."/>
            <person name="Shiryaev A."/>
            <person name="Soop K."/>
            <person name="Spirin V."/>
            <person name="Szebenyi C."/>
            <person name="Tomsovsky M."/>
            <person name="Tulloss R.E."/>
            <person name="Uehling J."/>
            <person name="Grigoriev I.V."/>
            <person name="Vagvolgyi C."/>
            <person name="Papp T."/>
            <person name="Martin F.M."/>
            <person name="Miettinen O."/>
            <person name="Hibbett D.S."/>
            <person name="Nagy L.G."/>
        </authorList>
    </citation>
    <scope>NUCLEOTIDE SEQUENCE [LARGE SCALE GENOMIC DNA]</scope>
    <source>
        <strain evidence="2 3">HHB13444</strain>
    </source>
</reference>
<dbReference type="InParanoid" id="A0A5C3PVF8"/>
<sequence>MSYPKSCLKRGSVSSTVSTDSVANTSPRQPYFLPNSVLVESCTSIDTANTSSSSLPSSSSATRASRPRRKSVTFCDDDDVRVFYPPPAPLHTKAKRAATRLFRACADALRIEPYDFPSEEEYMRQEYSLPSPENADFLNAFTHVHVDEMYAPSPR</sequence>
<feature type="region of interest" description="Disordered" evidence="1">
    <location>
        <begin position="47"/>
        <end position="70"/>
    </location>
</feature>
<gene>
    <name evidence="2" type="ORF">K466DRAFT_595199</name>
</gene>
<evidence type="ECO:0000256" key="1">
    <source>
        <dbReference type="SAM" id="MobiDB-lite"/>
    </source>
</evidence>
<feature type="region of interest" description="Disordered" evidence="1">
    <location>
        <begin position="1"/>
        <end position="32"/>
    </location>
</feature>
<evidence type="ECO:0000313" key="2">
    <source>
        <dbReference type="EMBL" id="TFK92440.1"/>
    </source>
</evidence>
<dbReference type="Proteomes" id="UP000308197">
    <property type="component" value="Unassembled WGS sequence"/>
</dbReference>
<feature type="compositionally biased region" description="Low complexity" evidence="1">
    <location>
        <begin position="50"/>
        <end position="64"/>
    </location>
</feature>
<proteinExistence type="predicted"/>
<name>A0A5C3PVF8_9APHY</name>
<dbReference type="EMBL" id="ML210998">
    <property type="protein sequence ID" value="TFK92440.1"/>
    <property type="molecule type" value="Genomic_DNA"/>
</dbReference>
<accession>A0A5C3PVF8</accession>
<organism evidence="2 3">
    <name type="scientific">Polyporus arcularius HHB13444</name>
    <dbReference type="NCBI Taxonomy" id="1314778"/>
    <lineage>
        <taxon>Eukaryota</taxon>
        <taxon>Fungi</taxon>
        <taxon>Dikarya</taxon>
        <taxon>Basidiomycota</taxon>
        <taxon>Agaricomycotina</taxon>
        <taxon>Agaricomycetes</taxon>
        <taxon>Polyporales</taxon>
        <taxon>Polyporaceae</taxon>
        <taxon>Polyporus</taxon>
    </lineage>
</organism>
<evidence type="ECO:0000313" key="3">
    <source>
        <dbReference type="Proteomes" id="UP000308197"/>
    </source>
</evidence>
<feature type="compositionally biased region" description="Low complexity" evidence="1">
    <location>
        <begin position="12"/>
        <end position="26"/>
    </location>
</feature>
<keyword evidence="3" id="KW-1185">Reference proteome</keyword>
<dbReference type="AlphaFoldDB" id="A0A5C3PVF8"/>
<protein>
    <submittedName>
        <fullName evidence="2">Uncharacterized protein</fullName>
    </submittedName>
</protein>